<sequence>MAEDSTSRGLRPHGYSFFCTAGRGMERFVMDELSSKLSADQIECMPGKVFFQGNYDLCSLRKMKSAERIFLLLRKGPPLTEYKGNALFSLRKFVIGDSHLWLDTLQIWKQFQEPSAQRGISHTQEKSLKRKLDDNSSTESKTCKKETIVNEAHLYSEEQAPMEANTQLLPPKPSVRDAEDTGHPLFEHDISEPVAFRVSCRCSGVLTKKMTAQDIGRIIGVALSQQFGWKPDLRRPMLEVFVHLNDMYSVVGFPILRQPLASRDYIQSTGLRATTAWAMASLAEISTAQYVLDPMCGVGTILLEAAMEWPHATFLGIDKSESQLKHALNNVKKAGVMNRVALLQGSVLGLPVLSESMDVVISDIPFGKKFTCSKDMKELLPDIIQQMERVLRIGGVLVLLLSQKLHYHLKTNFNFKSNENKTLQIDGLDSSCQCSSKDSKAKEQIAMKHLDFTSLTYIESHSISLGVTEAVFFKCKKTS</sequence>
<dbReference type="GO" id="GO:0030488">
    <property type="term" value="P:tRNA methylation"/>
    <property type="evidence" value="ECO:0007669"/>
    <property type="project" value="TreeGrafter"/>
</dbReference>
<dbReference type="GO" id="GO:0016423">
    <property type="term" value="F:tRNA (guanine) methyltransferase activity"/>
    <property type="evidence" value="ECO:0007669"/>
    <property type="project" value="TreeGrafter"/>
</dbReference>
<dbReference type="CDD" id="cd11715">
    <property type="entry name" value="THUMP_AdoMetMT"/>
    <property type="match status" value="1"/>
</dbReference>
<dbReference type="Gene3D" id="3.30.2130.30">
    <property type="match status" value="1"/>
</dbReference>
<organism evidence="6 7">
    <name type="scientific">Eleutherodactylus coqui</name>
    <name type="common">Puerto Rican coqui</name>
    <dbReference type="NCBI Taxonomy" id="57060"/>
    <lineage>
        <taxon>Eukaryota</taxon>
        <taxon>Metazoa</taxon>
        <taxon>Chordata</taxon>
        <taxon>Craniata</taxon>
        <taxon>Vertebrata</taxon>
        <taxon>Euteleostomi</taxon>
        <taxon>Amphibia</taxon>
        <taxon>Batrachia</taxon>
        <taxon>Anura</taxon>
        <taxon>Neobatrachia</taxon>
        <taxon>Hyloidea</taxon>
        <taxon>Eleutherodactylidae</taxon>
        <taxon>Eleutherodactylinae</taxon>
        <taxon>Eleutherodactylus</taxon>
        <taxon>Eleutherodactylus</taxon>
    </lineage>
</organism>
<feature type="region of interest" description="Disordered" evidence="4">
    <location>
        <begin position="116"/>
        <end position="143"/>
    </location>
</feature>
<evidence type="ECO:0000256" key="3">
    <source>
        <dbReference type="PROSITE-ProRule" id="PRU00529"/>
    </source>
</evidence>
<evidence type="ECO:0000256" key="1">
    <source>
        <dbReference type="ARBA" id="ARBA00008361"/>
    </source>
</evidence>
<dbReference type="PANTHER" id="PTHR14911">
    <property type="entry name" value="THUMP DOMAIN-CONTAINING"/>
    <property type="match status" value="1"/>
</dbReference>
<feature type="compositionally biased region" description="Basic and acidic residues" evidence="4">
    <location>
        <begin position="123"/>
        <end position="134"/>
    </location>
</feature>
<dbReference type="Proteomes" id="UP000770717">
    <property type="component" value="Unassembled WGS sequence"/>
</dbReference>
<keyword evidence="2" id="KW-0808">Transferase</keyword>
<dbReference type="SUPFAM" id="SSF53335">
    <property type="entry name" value="S-adenosyl-L-methionine-dependent methyltransferases"/>
    <property type="match status" value="1"/>
</dbReference>
<protein>
    <recommendedName>
        <fullName evidence="5">THUMP domain-containing protein</fullName>
    </recommendedName>
</protein>
<feature type="domain" description="THUMP" evidence="5">
    <location>
        <begin position="138"/>
        <end position="255"/>
    </location>
</feature>
<dbReference type="PROSITE" id="PS51165">
    <property type="entry name" value="THUMP"/>
    <property type="match status" value="1"/>
</dbReference>
<dbReference type="Pfam" id="PF01170">
    <property type="entry name" value="UPF0020"/>
    <property type="match status" value="1"/>
</dbReference>
<dbReference type="CDD" id="cd02440">
    <property type="entry name" value="AdoMet_MTases"/>
    <property type="match status" value="1"/>
</dbReference>
<evidence type="ECO:0000313" key="6">
    <source>
        <dbReference type="EMBL" id="KAG9484182.1"/>
    </source>
</evidence>
<reference evidence="6" key="1">
    <citation type="thesis" date="2020" institute="ProQuest LLC" country="789 East Eisenhower Parkway, Ann Arbor, MI, USA">
        <title>Comparative Genomics and Chromosome Evolution.</title>
        <authorList>
            <person name="Mudd A.B."/>
        </authorList>
    </citation>
    <scope>NUCLEOTIDE SEQUENCE</scope>
    <source>
        <strain evidence="6">HN-11 Male</strain>
        <tissue evidence="6">Kidney and liver</tissue>
    </source>
</reference>
<dbReference type="InterPro" id="IPR000241">
    <property type="entry name" value="RlmKL-like_Mtase"/>
</dbReference>
<dbReference type="GO" id="GO:0043527">
    <property type="term" value="C:tRNA methyltransferase complex"/>
    <property type="evidence" value="ECO:0007669"/>
    <property type="project" value="UniProtKB-ARBA"/>
</dbReference>
<evidence type="ECO:0000256" key="4">
    <source>
        <dbReference type="SAM" id="MobiDB-lite"/>
    </source>
</evidence>
<evidence type="ECO:0000256" key="2">
    <source>
        <dbReference type="ARBA" id="ARBA00022603"/>
    </source>
</evidence>
<dbReference type="EMBL" id="WNTK01000005">
    <property type="protein sequence ID" value="KAG9484182.1"/>
    <property type="molecule type" value="Genomic_DNA"/>
</dbReference>
<accession>A0A8J6F9S2</accession>
<keyword evidence="3" id="KW-0694">RNA-binding</keyword>
<keyword evidence="2" id="KW-0489">Methyltransferase</keyword>
<dbReference type="GO" id="GO:0003723">
    <property type="term" value="F:RNA binding"/>
    <property type="evidence" value="ECO:0007669"/>
    <property type="project" value="UniProtKB-UniRule"/>
</dbReference>
<dbReference type="PANTHER" id="PTHR14911:SF1">
    <property type="entry name" value="THUMP DOMAIN-CONTAINING PROTEIN 2"/>
    <property type="match status" value="1"/>
</dbReference>
<dbReference type="FunFam" id="3.40.50.150:FF:000073">
    <property type="entry name" value="THUMP domain containing 3"/>
    <property type="match status" value="1"/>
</dbReference>
<name>A0A8J6F9S2_ELECQ</name>
<dbReference type="Gene3D" id="3.40.50.150">
    <property type="entry name" value="Vaccinia Virus protein VP39"/>
    <property type="match status" value="1"/>
</dbReference>
<comment type="caution">
    <text evidence="6">The sequence shown here is derived from an EMBL/GenBank/DDBJ whole genome shotgun (WGS) entry which is preliminary data.</text>
</comment>
<proteinExistence type="inferred from homology"/>
<keyword evidence="7" id="KW-1185">Reference proteome</keyword>
<dbReference type="AlphaFoldDB" id="A0A8J6F9S2"/>
<dbReference type="InterPro" id="IPR029063">
    <property type="entry name" value="SAM-dependent_MTases_sf"/>
</dbReference>
<evidence type="ECO:0000259" key="5">
    <source>
        <dbReference type="PROSITE" id="PS51165"/>
    </source>
</evidence>
<gene>
    <name evidence="6" type="ORF">GDO78_009867</name>
</gene>
<comment type="similarity">
    <text evidence="1">Belongs to the methyltransferase superfamily.</text>
</comment>
<evidence type="ECO:0000313" key="7">
    <source>
        <dbReference type="Proteomes" id="UP000770717"/>
    </source>
</evidence>
<dbReference type="InterPro" id="IPR004114">
    <property type="entry name" value="THUMP_dom"/>
</dbReference>
<dbReference type="OrthoDB" id="2013972at2759"/>